<evidence type="ECO:0000313" key="4">
    <source>
        <dbReference type="Proteomes" id="UP001234178"/>
    </source>
</evidence>
<gene>
    <name evidence="3" type="ORF">OUZ56_000355</name>
</gene>
<proteinExistence type="predicted"/>
<accession>A0ABR0A075</accession>
<keyword evidence="4" id="KW-1185">Reference proteome</keyword>
<evidence type="ECO:0000256" key="1">
    <source>
        <dbReference type="SAM" id="MobiDB-lite"/>
    </source>
</evidence>
<protein>
    <submittedName>
        <fullName evidence="3">Uncharacterized protein</fullName>
    </submittedName>
</protein>
<comment type="caution">
    <text evidence="3">The sequence shown here is derived from an EMBL/GenBank/DDBJ whole genome shotgun (WGS) entry which is preliminary data.</text>
</comment>
<name>A0ABR0A075_9CRUS</name>
<feature type="chain" id="PRO_5046852236" evidence="2">
    <location>
        <begin position="28"/>
        <end position="128"/>
    </location>
</feature>
<feature type="compositionally biased region" description="Pro residues" evidence="1">
    <location>
        <begin position="36"/>
        <end position="46"/>
    </location>
</feature>
<feature type="signal peptide" evidence="2">
    <location>
        <begin position="1"/>
        <end position="27"/>
    </location>
</feature>
<reference evidence="3 4" key="1">
    <citation type="journal article" date="2023" name="Nucleic Acids Res.">
        <title>The hologenome of Daphnia magna reveals possible DNA methylation and microbiome-mediated evolution of the host genome.</title>
        <authorList>
            <person name="Chaturvedi A."/>
            <person name="Li X."/>
            <person name="Dhandapani V."/>
            <person name="Marshall H."/>
            <person name="Kissane S."/>
            <person name="Cuenca-Cambronero M."/>
            <person name="Asole G."/>
            <person name="Calvet F."/>
            <person name="Ruiz-Romero M."/>
            <person name="Marangio P."/>
            <person name="Guigo R."/>
            <person name="Rago D."/>
            <person name="Mirbahai L."/>
            <person name="Eastwood N."/>
            <person name="Colbourne J.K."/>
            <person name="Zhou J."/>
            <person name="Mallon E."/>
            <person name="Orsini L."/>
        </authorList>
    </citation>
    <scope>NUCLEOTIDE SEQUENCE [LARGE SCALE GENOMIC DNA]</scope>
    <source>
        <strain evidence="3">LRV0_1</strain>
    </source>
</reference>
<sequence length="128" mass="14369">MKRPSRIVCLFLSFSIFFSVVVHPVGCSYPANRSPPFSPDAGPPHPDGSEGLGAPHVPPKEMQSFIGQEHVLGVNTAALKKLTSKTFRREAHVHDFVPFRKIGDDNLFRSTYEPMNVPLNIYKRTFIF</sequence>
<keyword evidence="2" id="KW-0732">Signal</keyword>
<evidence type="ECO:0000313" key="3">
    <source>
        <dbReference type="EMBL" id="KAK4018294.1"/>
    </source>
</evidence>
<dbReference type="EMBL" id="JAOYFB010000036">
    <property type="protein sequence ID" value="KAK4018294.1"/>
    <property type="molecule type" value="Genomic_DNA"/>
</dbReference>
<dbReference type="Proteomes" id="UP001234178">
    <property type="component" value="Unassembled WGS sequence"/>
</dbReference>
<feature type="region of interest" description="Disordered" evidence="1">
    <location>
        <begin position="33"/>
        <end position="59"/>
    </location>
</feature>
<organism evidence="3 4">
    <name type="scientific">Daphnia magna</name>
    <dbReference type="NCBI Taxonomy" id="35525"/>
    <lineage>
        <taxon>Eukaryota</taxon>
        <taxon>Metazoa</taxon>
        <taxon>Ecdysozoa</taxon>
        <taxon>Arthropoda</taxon>
        <taxon>Crustacea</taxon>
        <taxon>Branchiopoda</taxon>
        <taxon>Diplostraca</taxon>
        <taxon>Cladocera</taxon>
        <taxon>Anomopoda</taxon>
        <taxon>Daphniidae</taxon>
        <taxon>Daphnia</taxon>
    </lineage>
</organism>
<evidence type="ECO:0000256" key="2">
    <source>
        <dbReference type="SAM" id="SignalP"/>
    </source>
</evidence>